<organism evidence="1">
    <name type="scientific">Amphimedon queenslandica</name>
    <name type="common">Sponge</name>
    <dbReference type="NCBI Taxonomy" id="400682"/>
    <lineage>
        <taxon>Eukaryota</taxon>
        <taxon>Metazoa</taxon>
        <taxon>Porifera</taxon>
        <taxon>Demospongiae</taxon>
        <taxon>Heteroscleromorpha</taxon>
        <taxon>Haplosclerida</taxon>
        <taxon>Niphatidae</taxon>
        <taxon>Amphimedon</taxon>
    </lineage>
</organism>
<proteinExistence type="predicted"/>
<name>A0A1X7SFJ5_AMPQE</name>
<protein>
    <submittedName>
        <fullName evidence="1">Uncharacterized protein</fullName>
    </submittedName>
</protein>
<dbReference type="InParanoid" id="A0A1X7SFJ5"/>
<dbReference type="AlphaFoldDB" id="A0A1X7SFJ5"/>
<reference evidence="1" key="1">
    <citation type="submission" date="2017-05" db="UniProtKB">
        <authorList>
            <consortium name="EnsemblMetazoa"/>
        </authorList>
    </citation>
    <scope>IDENTIFICATION</scope>
</reference>
<sequence length="99" mass="11071">YYPKGWSLSRCHYSLCPPLTGYGSSNTSECCHDWGTVSHLKVHFYYMILSSHRESLAQIIEADKRVIDDPTHLAEFGAALTSGDSHQIQAVLECPDIIT</sequence>
<dbReference type="OrthoDB" id="2411602at2759"/>
<evidence type="ECO:0000313" key="1">
    <source>
        <dbReference type="EnsemblMetazoa" id="Aqu2.1.00843_001"/>
    </source>
</evidence>
<dbReference type="EnsemblMetazoa" id="Aqu2.1.00843_001">
    <property type="protein sequence ID" value="Aqu2.1.00843_001"/>
    <property type="gene ID" value="Aqu2.1.00843"/>
</dbReference>
<accession>A0A1X7SFJ5</accession>
<dbReference type="STRING" id="400682.A0A1X7SFJ5"/>